<dbReference type="EMBL" id="CP061538">
    <property type="protein sequence ID" value="QNV39153.1"/>
    <property type="molecule type" value="Genomic_DNA"/>
</dbReference>
<proteinExistence type="predicted"/>
<name>A0A7H2BHK7_9MICC</name>
<organism evidence="2 3">
    <name type="scientific">Rothia amarae</name>
    <dbReference type="NCBI Taxonomy" id="169480"/>
    <lineage>
        <taxon>Bacteria</taxon>
        <taxon>Bacillati</taxon>
        <taxon>Actinomycetota</taxon>
        <taxon>Actinomycetes</taxon>
        <taxon>Micrococcales</taxon>
        <taxon>Micrococcaceae</taxon>
        <taxon>Rothia</taxon>
    </lineage>
</organism>
<dbReference type="Proteomes" id="UP000516421">
    <property type="component" value="Chromosome"/>
</dbReference>
<protein>
    <submittedName>
        <fullName evidence="2">Asparaginase</fullName>
    </submittedName>
</protein>
<evidence type="ECO:0000313" key="2">
    <source>
        <dbReference type="EMBL" id="QNV39153.1"/>
    </source>
</evidence>
<evidence type="ECO:0000313" key="3">
    <source>
        <dbReference type="Proteomes" id="UP000516421"/>
    </source>
</evidence>
<keyword evidence="3" id="KW-1185">Reference proteome</keyword>
<dbReference type="AlphaFoldDB" id="A0A7H2BHK7"/>
<dbReference type="RefSeq" id="WP_190616664.1">
    <property type="nucleotide sequence ID" value="NZ_CP061538.1"/>
</dbReference>
<evidence type="ECO:0000256" key="1">
    <source>
        <dbReference type="SAM" id="MobiDB-lite"/>
    </source>
</evidence>
<feature type="compositionally biased region" description="Acidic residues" evidence="1">
    <location>
        <begin position="54"/>
        <end position="72"/>
    </location>
</feature>
<dbReference type="KEGG" id="rama:IDM48_06930"/>
<reference evidence="2 3" key="1">
    <citation type="submission" date="2020-09" db="EMBL/GenBank/DDBJ databases">
        <title>Investigation of environmental microbe.</title>
        <authorList>
            <person name="Ou Y."/>
            <person name="Kang Q."/>
        </authorList>
    </citation>
    <scope>NUCLEOTIDE SEQUENCE [LARGE SCALE GENOMIC DNA]</scope>
    <source>
        <strain evidence="2 3">KJZ-9</strain>
    </source>
</reference>
<accession>A0A7H2BHK7</accession>
<feature type="region of interest" description="Disordered" evidence="1">
    <location>
        <begin position="1"/>
        <end position="93"/>
    </location>
</feature>
<gene>
    <name evidence="2" type="ORF">IDM48_06930</name>
</gene>
<sequence length="167" mass="18487">MTLPASGANPRYEAVVEVEKSRPLPPSSSHQLTGIPIVEVLDDDVEPVDISAGSDDDDDEDQDSAGNDEEQDASVAFPQYRVYTPRPKSPPPLYPTYPPLNPGERVTLIWHGQKDVPGIVAGTYIRCSGMLTVSPMPARIYNPRYEIVPLRLIRHRGHQKFQKSQGL</sequence>